<dbReference type="AlphaFoldDB" id="A0AB34IFU8"/>
<dbReference type="Pfam" id="PF10184">
    <property type="entry name" value="DUF2358"/>
    <property type="match status" value="1"/>
</dbReference>
<dbReference type="SUPFAM" id="SSF54427">
    <property type="entry name" value="NTF2-like"/>
    <property type="match status" value="1"/>
</dbReference>
<comment type="caution">
    <text evidence="1">The sequence shown here is derived from an EMBL/GenBank/DDBJ whole genome shotgun (WGS) entry which is preliminary data.</text>
</comment>
<evidence type="ECO:0000313" key="1">
    <source>
        <dbReference type="EMBL" id="KAL1498608.1"/>
    </source>
</evidence>
<evidence type="ECO:0008006" key="3">
    <source>
        <dbReference type="Google" id="ProtNLM"/>
    </source>
</evidence>
<proteinExistence type="predicted"/>
<protein>
    <recommendedName>
        <fullName evidence="3">SnoaL-like domain-containing protein</fullName>
    </recommendedName>
</protein>
<dbReference type="InterPro" id="IPR018790">
    <property type="entry name" value="DUF2358"/>
</dbReference>
<dbReference type="InterPro" id="IPR032710">
    <property type="entry name" value="NTF2-like_dom_sf"/>
</dbReference>
<organism evidence="1 2">
    <name type="scientific">Prymnesium parvum</name>
    <name type="common">Toxic golden alga</name>
    <dbReference type="NCBI Taxonomy" id="97485"/>
    <lineage>
        <taxon>Eukaryota</taxon>
        <taxon>Haptista</taxon>
        <taxon>Haptophyta</taxon>
        <taxon>Prymnesiophyceae</taxon>
        <taxon>Prymnesiales</taxon>
        <taxon>Prymnesiaceae</taxon>
        <taxon>Prymnesium</taxon>
    </lineage>
</organism>
<dbReference type="Proteomes" id="UP001515480">
    <property type="component" value="Unassembled WGS sequence"/>
</dbReference>
<dbReference type="PANTHER" id="PTHR34123">
    <property type="entry name" value="OS04G0578200 PROTEIN"/>
    <property type="match status" value="1"/>
</dbReference>
<evidence type="ECO:0000313" key="2">
    <source>
        <dbReference type="Proteomes" id="UP001515480"/>
    </source>
</evidence>
<gene>
    <name evidence="1" type="ORF">AB1Y20_013923</name>
</gene>
<sequence length="268" mass="29791">MLGTLAALGAFHQGRALAPSPARHATPFCSMMRHPSASTEEWLAQLLVRSREVPCPFFRRRAGDAIEAALGVLEFVAARHKSLDILPHRPMGSKRHGATLEDVMAVVREDIEQRRYYISGRLTQAIYSDRCFFDGPDPDMPVRSLQRYSDALRGLFDPATSRYELLRLTPTGPRTFTASWRLEGALRLPGRPRIKPYLGTTLYELDEDGLVCAHTETWSISALDAFVSVVFPEFGAAPAPLAVELLQDPQLWAHHVPAAPLPIRVAVE</sequence>
<keyword evidence="2" id="KW-1185">Reference proteome</keyword>
<accession>A0AB34IFU8</accession>
<name>A0AB34IFU8_PRYPA</name>
<dbReference type="EMBL" id="JBGBPQ010000027">
    <property type="protein sequence ID" value="KAL1498608.1"/>
    <property type="molecule type" value="Genomic_DNA"/>
</dbReference>
<dbReference type="PANTHER" id="PTHR34123:SF3">
    <property type="entry name" value="SNOAL-LIKE DOMAIN-CONTAINING PROTEIN"/>
    <property type="match status" value="1"/>
</dbReference>
<reference evidence="1 2" key="1">
    <citation type="journal article" date="2024" name="Science">
        <title>Giant polyketide synthase enzymes in the biosynthesis of giant marine polyether toxins.</title>
        <authorList>
            <person name="Fallon T.R."/>
            <person name="Shende V.V."/>
            <person name="Wierzbicki I.H."/>
            <person name="Pendleton A.L."/>
            <person name="Watervoot N.F."/>
            <person name="Auber R.P."/>
            <person name="Gonzalez D.J."/>
            <person name="Wisecaver J.H."/>
            <person name="Moore B.S."/>
        </authorList>
    </citation>
    <scope>NUCLEOTIDE SEQUENCE [LARGE SCALE GENOMIC DNA]</scope>
    <source>
        <strain evidence="1 2">12B1</strain>
    </source>
</reference>